<dbReference type="Pfam" id="PF02518">
    <property type="entry name" value="HATPase_c"/>
    <property type="match status" value="1"/>
</dbReference>
<dbReference type="InterPro" id="IPR035965">
    <property type="entry name" value="PAS-like_dom_sf"/>
</dbReference>
<organism evidence="8 9">
    <name type="scientific">Paraburkholderia terricola</name>
    <dbReference type="NCBI Taxonomy" id="169427"/>
    <lineage>
        <taxon>Bacteria</taxon>
        <taxon>Pseudomonadati</taxon>
        <taxon>Pseudomonadota</taxon>
        <taxon>Betaproteobacteria</taxon>
        <taxon>Burkholderiales</taxon>
        <taxon>Burkholderiaceae</taxon>
        <taxon>Paraburkholderia</taxon>
    </lineage>
</organism>
<evidence type="ECO:0000313" key="9">
    <source>
        <dbReference type="Proteomes" id="UP001264340"/>
    </source>
</evidence>
<evidence type="ECO:0000256" key="5">
    <source>
        <dbReference type="ARBA" id="ARBA00022777"/>
    </source>
</evidence>
<dbReference type="InterPro" id="IPR036097">
    <property type="entry name" value="HisK_dim/P_sf"/>
</dbReference>
<evidence type="ECO:0000256" key="3">
    <source>
        <dbReference type="ARBA" id="ARBA00022553"/>
    </source>
</evidence>
<dbReference type="PROSITE" id="PS50109">
    <property type="entry name" value="HIS_KIN"/>
    <property type="match status" value="1"/>
</dbReference>
<feature type="region of interest" description="Disordered" evidence="6">
    <location>
        <begin position="1"/>
        <end position="26"/>
    </location>
</feature>
<dbReference type="SUPFAM" id="SSF47384">
    <property type="entry name" value="Homodimeric domain of signal transducing histidine kinase"/>
    <property type="match status" value="1"/>
</dbReference>
<dbReference type="PANTHER" id="PTHR43047">
    <property type="entry name" value="TWO-COMPONENT HISTIDINE PROTEIN KINASE"/>
    <property type="match status" value="1"/>
</dbReference>
<dbReference type="Gene3D" id="3.30.565.10">
    <property type="entry name" value="Histidine kinase-like ATPase, C-terminal domain"/>
    <property type="match status" value="1"/>
</dbReference>
<dbReference type="Pfam" id="PF00512">
    <property type="entry name" value="HisKA"/>
    <property type="match status" value="1"/>
</dbReference>
<dbReference type="SUPFAM" id="SSF55785">
    <property type="entry name" value="PYP-like sensor domain (PAS domain)"/>
    <property type="match status" value="1"/>
</dbReference>
<comment type="catalytic activity">
    <reaction evidence="1">
        <text>ATP + protein L-histidine = ADP + protein N-phospho-L-histidine.</text>
        <dbReference type="EC" id="2.7.13.3"/>
    </reaction>
</comment>
<keyword evidence="3" id="KW-0597">Phosphoprotein</keyword>
<dbReference type="PRINTS" id="PR00344">
    <property type="entry name" value="BCTRLSENSOR"/>
</dbReference>
<dbReference type="InterPro" id="IPR005467">
    <property type="entry name" value="His_kinase_dom"/>
</dbReference>
<reference evidence="8 9" key="1">
    <citation type="submission" date="2023-07" db="EMBL/GenBank/DDBJ databases">
        <title>Sorghum-associated microbial communities from plants grown in Nebraska, USA.</title>
        <authorList>
            <person name="Schachtman D."/>
        </authorList>
    </citation>
    <scope>NUCLEOTIDE SEQUENCE [LARGE SCALE GENOMIC DNA]</scope>
    <source>
        <strain evidence="8 9">DS1316</strain>
    </source>
</reference>
<dbReference type="SMART" id="SM00387">
    <property type="entry name" value="HATPase_c"/>
    <property type="match status" value="1"/>
</dbReference>
<dbReference type="Proteomes" id="UP001264340">
    <property type="component" value="Unassembled WGS sequence"/>
</dbReference>
<dbReference type="RefSeq" id="WP_310117590.1">
    <property type="nucleotide sequence ID" value="NZ_JAVDQV010000001.1"/>
</dbReference>
<dbReference type="CDD" id="cd00082">
    <property type="entry name" value="HisKA"/>
    <property type="match status" value="1"/>
</dbReference>
<keyword evidence="9" id="KW-1185">Reference proteome</keyword>
<gene>
    <name evidence="8" type="ORF">J2804_000050</name>
</gene>
<dbReference type="EC" id="2.7.13.3" evidence="2"/>
<dbReference type="InterPro" id="IPR004358">
    <property type="entry name" value="Sig_transdc_His_kin-like_C"/>
</dbReference>
<keyword evidence="5 8" id="KW-0418">Kinase</keyword>
<feature type="domain" description="Histidine kinase" evidence="7">
    <location>
        <begin position="203"/>
        <end position="420"/>
    </location>
</feature>
<evidence type="ECO:0000256" key="4">
    <source>
        <dbReference type="ARBA" id="ARBA00022679"/>
    </source>
</evidence>
<sequence>MKDAKAATPVEPDTRLAAGESSRADGLASPDELFRAAPIPILIEDWSRIKQRIDSLRESGVRDLHTYLDEHPNVIEELRQLHSFVDANDATLSLFEAASQDIFFAWANRLLPANRLSNSQVLHAIFEGRASCQGERTLTTLGGQQVPIVWRCSLPKEADQYRRLHFYAFDITEYKENSDRLEAMRAEMARTARVSTVGQLVASITHEISQPLSAIRTSLEAALRWLERPKPDLEEALASMRYALRWSHDTSEICHRLRSFLVRAPVEAVELDCAEIVDSATRLIAPEAGKKAITIVQEIEPGITAYADRIQVQQVLINLLINGMHAIEAAGRGGRDARLRVRALSRDTGLTLIEVIDTGCGIKPAQREAIFQPFSSNTSGGMGMGLPICKSIVEAHGGAIWIDATSDEGTRFCFTLPRSARALPAQAH</sequence>
<dbReference type="GO" id="GO:0016301">
    <property type="term" value="F:kinase activity"/>
    <property type="evidence" value="ECO:0007669"/>
    <property type="project" value="UniProtKB-KW"/>
</dbReference>
<name>A0ABU1LIV3_9BURK</name>
<dbReference type="SUPFAM" id="SSF55874">
    <property type="entry name" value="ATPase domain of HSP90 chaperone/DNA topoisomerase II/histidine kinase"/>
    <property type="match status" value="1"/>
</dbReference>
<evidence type="ECO:0000256" key="1">
    <source>
        <dbReference type="ARBA" id="ARBA00000085"/>
    </source>
</evidence>
<evidence type="ECO:0000259" key="7">
    <source>
        <dbReference type="PROSITE" id="PS50109"/>
    </source>
</evidence>
<evidence type="ECO:0000256" key="6">
    <source>
        <dbReference type="SAM" id="MobiDB-lite"/>
    </source>
</evidence>
<evidence type="ECO:0000256" key="2">
    <source>
        <dbReference type="ARBA" id="ARBA00012438"/>
    </source>
</evidence>
<dbReference type="InterPro" id="IPR003661">
    <property type="entry name" value="HisK_dim/P_dom"/>
</dbReference>
<dbReference type="Gene3D" id="1.10.287.130">
    <property type="match status" value="1"/>
</dbReference>
<accession>A0ABU1LIV3</accession>
<dbReference type="InterPro" id="IPR036890">
    <property type="entry name" value="HATPase_C_sf"/>
</dbReference>
<evidence type="ECO:0000313" key="8">
    <source>
        <dbReference type="EMBL" id="MDR6406662.1"/>
    </source>
</evidence>
<proteinExistence type="predicted"/>
<keyword evidence="4" id="KW-0808">Transferase</keyword>
<protein>
    <recommendedName>
        <fullName evidence="2">histidine kinase</fullName>
        <ecNumber evidence="2">2.7.13.3</ecNumber>
    </recommendedName>
</protein>
<comment type="caution">
    <text evidence="8">The sequence shown here is derived from an EMBL/GenBank/DDBJ whole genome shotgun (WGS) entry which is preliminary data.</text>
</comment>
<dbReference type="EMBL" id="JAVDRP010000001">
    <property type="protein sequence ID" value="MDR6406662.1"/>
    <property type="molecule type" value="Genomic_DNA"/>
</dbReference>
<dbReference type="PANTHER" id="PTHR43047:SF72">
    <property type="entry name" value="OSMOSENSING HISTIDINE PROTEIN KINASE SLN1"/>
    <property type="match status" value="1"/>
</dbReference>
<dbReference type="InterPro" id="IPR003594">
    <property type="entry name" value="HATPase_dom"/>
</dbReference>